<feature type="transmembrane region" description="Helical" evidence="6">
    <location>
        <begin position="14"/>
        <end position="35"/>
    </location>
</feature>
<dbReference type="GO" id="GO:0005886">
    <property type="term" value="C:plasma membrane"/>
    <property type="evidence" value="ECO:0007669"/>
    <property type="project" value="UniProtKB-SubCell"/>
</dbReference>
<feature type="transmembrane region" description="Helical" evidence="6">
    <location>
        <begin position="297"/>
        <end position="320"/>
    </location>
</feature>
<reference evidence="7 8" key="1">
    <citation type="journal article" date="2019" name="Nat. Med.">
        <title>A library of human gut bacterial isolates paired with longitudinal multiomics data enables mechanistic microbiome research.</title>
        <authorList>
            <person name="Poyet M."/>
            <person name="Groussin M."/>
            <person name="Gibbons S.M."/>
            <person name="Avila-Pacheco J."/>
            <person name="Jiang X."/>
            <person name="Kearney S.M."/>
            <person name="Perrotta A.R."/>
            <person name="Berdy B."/>
            <person name="Zhao S."/>
            <person name="Lieberman T.D."/>
            <person name="Swanson P.K."/>
            <person name="Smith M."/>
            <person name="Roesemann S."/>
            <person name="Alexander J.E."/>
            <person name="Rich S.A."/>
            <person name="Livny J."/>
            <person name="Vlamakis H."/>
            <person name="Clish C."/>
            <person name="Bullock K."/>
            <person name="Deik A."/>
            <person name="Scott J."/>
            <person name="Pierce K.A."/>
            <person name="Xavier R.J."/>
            <person name="Alm E.J."/>
        </authorList>
    </citation>
    <scope>NUCLEOTIDE SEQUENCE [LARGE SCALE GENOMIC DNA]</scope>
    <source>
        <strain evidence="7 8">BIOML-A4</strain>
    </source>
</reference>
<comment type="caution">
    <text evidence="7">The sequence shown here is derived from an EMBL/GenBank/DDBJ whole genome shotgun (WGS) entry which is preliminary data.</text>
</comment>
<dbReference type="InterPro" id="IPR050833">
    <property type="entry name" value="Poly_Biosynth_Transport"/>
</dbReference>
<comment type="subcellular location">
    <subcellularLocation>
        <location evidence="1">Cell membrane</location>
        <topology evidence="1">Multi-pass membrane protein</topology>
    </subcellularLocation>
</comment>
<feature type="transmembrane region" description="Helical" evidence="6">
    <location>
        <begin position="326"/>
        <end position="347"/>
    </location>
</feature>
<evidence type="ECO:0000313" key="7">
    <source>
        <dbReference type="EMBL" id="MZL62473.1"/>
    </source>
</evidence>
<feature type="transmembrane region" description="Helical" evidence="6">
    <location>
        <begin position="388"/>
        <end position="407"/>
    </location>
</feature>
<dbReference type="PANTHER" id="PTHR30250:SF11">
    <property type="entry name" value="O-ANTIGEN TRANSPORTER-RELATED"/>
    <property type="match status" value="1"/>
</dbReference>
<feature type="transmembrane region" description="Helical" evidence="6">
    <location>
        <begin position="50"/>
        <end position="70"/>
    </location>
</feature>
<evidence type="ECO:0000256" key="1">
    <source>
        <dbReference type="ARBA" id="ARBA00004651"/>
    </source>
</evidence>
<proteinExistence type="predicted"/>
<keyword evidence="2" id="KW-1003">Cell membrane</keyword>
<feature type="transmembrane region" description="Helical" evidence="6">
    <location>
        <begin position="147"/>
        <end position="168"/>
    </location>
</feature>
<evidence type="ECO:0000256" key="3">
    <source>
        <dbReference type="ARBA" id="ARBA00022692"/>
    </source>
</evidence>
<dbReference type="EMBL" id="WWVT01000014">
    <property type="protein sequence ID" value="MZL62473.1"/>
    <property type="molecule type" value="Genomic_DNA"/>
</dbReference>
<dbReference type="RefSeq" id="WP_059086325.1">
    <property type="nucleotide sequence ID" value="NZ_LN913006.1"/>
</dbReference>
<keyword evidence="4 6" id="KW-1133">Transmembrane helix</keyword>
<feature type="transmembrane region" description="Helical" evidence="6">
    <location>
        <begin position="116"/>
        <end position="135"/>
    </location>
</feature>
<accession>A0A6L8TE43</accession>
<evidence type="ECO:0000256" key="2">
    <source>
        <dbReference type="ARBA" id="ARBA00022475"/>
    </source>
</evidence>
<evidence type="ECO:0000256" key="6">
    <source>
        <dbReference type="SAM" id="Phobius"/>
    </source>
</evidence>
<dbReference type="AlphaFoldDB" id="A0A6L8TE43"/>
<feature type="transmembrane region" description="Helical" evidence="6">
    <location>
        <begin position="419"/>
        <end position="434"/>
    </location>
</feature>
<sequence length="467" mass="53449">MSSKVSFSQIKKNIGLSIIAQIISLAVSFVMNLILPKFISEYQYALWQTYLLYIGYVGILHFGLLDGIVLRYSQYDYGELDKPRIRSQFKCLLTMTSVFCLIAIVCSSLFCKSEMRLVFIMTAIGIITRTMFTYTSYSFQITNRIKYYAEMIIGYRIFYGFGAIVMLFFGFHNFYYFCLVDLCSDIFGILFSVHNNKGMYFGTSLNIRDTLEEAKKNISAGIMLMISNWSSFLLTGSARLIIQWHWDKITFGKVSFAFSITNLFLTFVTAISVVLFPSLKRTDKKNLPGLYQKIRGAINPLLITILIFYYPGCWILKKWLPSYNNSLIYLGILLPIIIFTSKISLLTNNYLKALRKEKTMFVINLISVGIAVGMFSISAYVINDLKMLLVSIVIAIMICSVLSETVVMKTLSVFDIRNFFGEIIMTVVFVITTILPSQIIGLLIYTMAVAIFIFLNKKNMCYIFKKN</sequence>
<protein>
    <recommendedName>
        <fullName evidence="9">Oligosaccharide flippase family protein</fullName>
    </recommendedName>
</protein>
<feature type="transmembrane region" description="Helical" evidence="6">
    <location>
        <begin position="359"/>
        <end position="382"/>
    </location>
</feature>
<organism evidence="7 8">
    <name type="scientific">Blautia massiliensis</name>
    <name type="common">ex Durand et al. 2017</name>
    <dbReference type="NCBI Taxonomy" id="1737424"/>
    <lineage>
        <taxon>Bacteria</taxon>
        <taxon>Bacillati</taxon>
        <taxon>Bacillota</taxon>
        <taxon>Clostridia</taxon>
        <taxon>Lachnospirales</taxon>
        <taxon>Lachnospiraceae</taxon>
        <taxon>Blautia</taxon>
    </lineage>
</organism>
<evidence type="ECO:0000256" key="4">
    <source>
        <dbReference type="ARBA" id="ARBA00022989"/>
    </source>
</evidence>
<feature type="transmembrane region" description="Helical" evidence="6">
    <location>
        <begin position="218"/>
        <end position="242"/>
    </location>
</feature>
<feature type="transmembrane region" description="Helical" evidence="6">
    <location>
        <begin position="91"/>
        <end position="110"/>
    </location>
</feature>
<evidence type="ECO:0000313" key="8">
    <source>
        <dbReference type="Proteomes" id="UP000473323"/>
    </source>
</evidence>
<gene>
    <name evidence="7" type="ORF">GT694_10560</name>
</gene>
<evidence type="ECO:0008006" key="9">
    <source>
        <dbReference type="Google" id="ProtNLM"/>
    </source>
</evidence>
<dbReference type="PANTHER" id="PTHR30250">
    <property type="entry name" value="PST FAMILY PREDICTED COLANIC ACID TRANSPORTER"/>
    <property type="match status" value="1"/>
</dbReference>
<keyword evidence="3 6" id="KW-0812">Transmembrane</keyword>
<evidence type="ECO:0000256" key="5">
    <source>
        <dbReference type="ARBA" id="ARBA00023136"/>
    </source>
</evidence>
<name>A0A6L8TE43_9FIRM</name>
<keyword evidence="5 6" id="KW-0472">Membrane</keyword>
<feature type="transmembrane region" description="Helical" evidence="6">
    <location>
        <begin position="254"/>
        <end position="276"/>
    </location>
</feature>
<dbReference type="Proteomes" id="UP000473323">
    <property type="component" value="Unassembled WGS sequence"/>
</dbReference>